<evidence type="ECO:0000256" key="4">
    <source>
        <dbReference type="ARBA" id="ARBA00024347"/>
    </source>
</evidence>
<comment type="subcellular location">
    <subcellularLocation>
        <location evidence="1">Nucleus</location>
    </subcellularLocation>
</comment>
<dbReference type="Proteomes" id="UP001314229">
    <property type="component" value="Unassembled WGS sequence"/>
</dbReference>
<dbReference type="SUPFAM" id="SSF117839">
    <property type="entry name" value="WWE domain"/>
    <property type="match status" value="3"/>
</dbReference>
<evidence type="ECO:0000313" key="7">
    <source>
        <dbReference type="Proteomes" id="UP001314229"/>
    </source>
</evidence>
<proteinExistence type="inferred from homology"/>
<keyword evidence="7" id="KW-1185">Reference proteome</keyword>
<dbReference type="SMART" id="SM00678">
    <property type="entry name" value="WWE"/>
    <property type="match status" value="2"/>
</dbReference>
<dbReference type="PANTHER" id="PTHR45740:SF14">
    <property type="entry name" value="NOVEL PROTEIN"/>
    <property type="match status" value="1"/>
</dbReference>
<feature type="domain" description="WWE" evidence="5">
    <location>
        <begin position="183"/>
        <end position="264"/>
    </location>
</feature>
<evidence type="ECO:0000259" key="5">
    <source>
        <dbReference type="PROSITE" id="PS50918"/>
    </source>
</evidence>
<dbReference type="PANTHER" id="PTHR45740">
    <property type="entry name" value="POLY [ADP-RIBOSE] POLYMERASE"/>
    <property type="match status" value="1"/>
</dbReference>
<keyword evidence="3" id="KW-0539">Nucleus</keyword>
<evidence type="ECO:0000256" key="3">
    <source>
        <dbReference type="ARBA" id="ARBA00023242"/>
    </source>
</evidence>
<dbReference type="GO" id="GO:1990404">
    <property type="term" value="F:NAD+-protein mono-ADP-ribosyltransferase activity"/>
    <property type="evidence" value="ECO:0007669"/>
    <property type="project" value="TreeGrafter"/>
</dbReference>
<dbReference type="Pfam" id="PF02825">
    <property type="entry name" value="WWE"/>
    <property type="match status" value="3"/>
</dbReference>
<evidence type="ECO:0000256" key="1">
    <source>
        <dbReference type="ARBA" id="ARBA00004123"/>
    </source>
</evidence>
<accession>A0AAV1NQP4</accession>
<comment type="pathway">
    <text evidence="2">Protein modification; protein ubiquitination.</text>
</comment>
<dbReference type="PROSITE" id="PS50918">
    <property type="entry name" value="WWE"/>
    <property type="match status" value="3"/>
</dbReference>
<protein>
    <submittedName>
        <fullName evidence="6">Uncharacterized protein si:ch211-244b2.3</fullName>
    </submittedName>
</protein>
<organism evidence="6 7">
    <name type="scientific">Scomber scombrus</name>
    <name type="common">Atlantic mackerel</name>
    <name type="synonym">Scomber vernalis</name>
    <dbReference type="NCBI Taxonomy" id="13677"/>
    <lineage>
        <taxon>Eukaryota</taxon>
        <taxon>Metazoa</taxon>
        <taxon>Chordata</taxon>
        <taxon>Craniata</taxon>
        <taxon>Vertebrata</taxon>
        <taxon>Euteleostomi</taxon>
        <taxon>Actinopterygii</taxon>
        <taxon>Neopterygii</taxon>
        <taxon>Teleostei</taxon>
        <taxon>Neoteleostei</taxon>
        <taxon>Acanthomorphata</taxon>
        <taxon>Pelagiaria</taxon>
        <taxon>Scombriformes</taxon>
        <taxon>Scombridae</taxon>
        <taxon>Scomber</taxon>
    </lineage>
</organism>
<dbReference type="Gene3D" id="3.30.720.50">
    <property type="match status" value="3"/>
</dbReference>
<dbReference type="InterPro" id="IPR051712">
    <property type="entry name" value="ARTD-AVP"/>
</dbReference>
<evidence type="ECO:0000313" key="6">
    <source>
        <dbReference type="EMBL" id="CAK6961315.1"/>
    </source>
</evidence>
<dbReference type="GO" id="GO:0005634">
    <property type="term" value="C:nucleus"/>
    <property type="evidence" value="ECO:0007669"/>
    <property type="project" value="UniProtKB-SubCell"/>
</dbReference>
<reference evidence="6 7" key="1">
    <citation type="submission" date="2024-01" db="EMBL/GenBank/DDBJ databases">
        <authorList>
            <person name="Alioto T."/>
            <person name="Alioto T."/>
            <person name="Gomez Garrido J."/>
        </authorList>
    </citation>
    <scope>NUCLEOTIDE SEQUENCE [LARGE SCALE GENOMIC DNA]</scope>
</reference>
<sequence length="267" mass="30844">MGQTEDIGWYFRDDQLWREYGSQGLGTLASSVTSKDVEYQFSLNPRGTFNFIVGTTSYRLDYSTMTQTNCITGLRRNVRRRPKFTSNTASLSSASVLPKASSPQLTDGGYKWEFMGEEGQWTEYQAYICAFDSADIEAQYQQNPRAQLQFRINRFTYTLDFSRMCQINNTIGTTRAVRRTADYESEQNSRSGTSARWQFKDVNGIWKDYSNGKSSVSSQDIELHYQQYPSGTMRFTTKSFSYELNFSVMTQMNLSTTTTRRVRRLNQ</sequence>
<comment type="similarity">
    <text evidence="4">Belongs to the ARTD/PARP family.</text>
</comment>
<dbReference type="AlphaFoldDB" id="A0AAV1NQP4"/>
<dbReference type="GO" id="GO:0008270">
    <property type="term" value="F:zinc ion binding"/>
    <property type="evidence" value="ECO:0007669"/>
    <property type="project" value="InterPro"/>
</dbReference>
<comment type="caution">
    <text evidence="6">The sequence shown here is derived from an EMBL/GenBank/DDBJ whole genome shotgun (WGS) entry which is preliminary data.</text>
</comment>
<name>A0AAV1NQP4_SCOSC</name>
<feature type="domain" description="WWE" evidence="5">
    <location>
        <begin position="1"/>
        <end position="80"/>
    </location>
</feature>
<dbReference type="InterPro" id="IPR018123">
    <property type="entry name" value="WWE-dom_subgr"/>
</dbReference>
<dbReference type="InterPro" id="IPR037197">
    <property type="entry name" value="WWE_dom_sf"/>
</dbReference>
<dbReference type="EMBL" id="CAWUFR010000050">
    <property type="protein sequence ID" value="CAK6961315.1"/>
    <property type="molecule type" value="Genomic_DNA"/>
</dbReference>
<feature type="domain" description="WWE" evidence="5">
    <location>
        <begin position="95"/>
        <end position="179"/>
    </location>
</feature>
<dbReference type="InterPro" id="IPR004170">
    <property type="entry name" value="WWE_dom"/>
</dbReference>
<gene>
    <name evidence="6" type="ORF">FSCOSCO3_A035980</name>
</gene>
<evidence type="ECO:0000256" key="2">
    <source>
        <dbReference type="ARBA" id="ARBA00004906"/>
    </source>
</evidence>
<dbReference type="GO" id="GO:0003950">
    <property type="term" value="F:NAD+ poly-ADP-ribosyltransferase activity"/>
    <property type="evidence" value="ECO:0007669"/>
    <property type="project" value="TreeGrafter"/>
</dbReference>